<feature type="compositionally biased region" description="Polar residues" evidence="9">
    <location>
        <begin position="507"/>
        <end position="517"/>
    </location>
</feature>
<dbReference type="GO" id="GO:0070507">
    <property type="term" value="P:regulation of microtubule cytoskeleton organization"/>
    <property type="evidence" value="ECO:0007669"/>
    <property type="project" value="TreeGrafter"/>
</dbReference>
<dbReference type="Proteomes" id="UP000000304">
    <property type="component" value="Chromosome 3R"/>
</dbReference>
<feature type="region of interest" description="Disordered" evidence="9">
    <location>
        <begin position="131"/>
        <end position="208"/>
    </location>
</feature>
<evidence type="ECO:0000259" key="10">
    <source>
        <dbReference type="PROSITE" id="PS51782"/>
    </source>
</evidence>
<dbReference type="PhylomeDB" id="B4QZW9"/>
<dbReference type="Gene3D" id="1.10.418.50">
    <property type="entry name" value="Microtubule-binding protein MIP-T3"/>
    <property type="match status" value="1"/>
</dbReference>
<feature type="compositionally biased region" description="Basic and acidic residues" evidence="9">
    <location>
        <begin position="614"/>
        <end position="631"/>
    </location>
</feature>
<organism evidence="11 12">
    <name type="scientific">Drosophila simulans</name>
    <name type="common">Fruit fly</name>
    <dbReference type="NCBI Taxonomy" id="7240"/>
    <lineage>
        <taxon>Eukaryota</taxon>
        <taxon>Metazoa</taxon>
        <taxon>Ecdysozoa</taxon>
        <taxon>Arthropoda</taxon>
        <taxon>Hexapoda</taxon>
        <taxon>Insecta</taxon>
        <taxon>Pterygota</taxon>
        <taxon>Neoptera</taxon>
        <taxon>Endopterygota</taxon>
        <taxon>Diptera</taxon>
        <taxon>Brachycera</taxon>
        <taxon>Muscomorpha</taxon>
        <taxon>Ephydroidea</taxon>
        <taxon>Drosophilidae</taxon>
        <taxon>Drosophila</taxon>
        <taxon>Sophophora</taxon>
    </lineage>
</organism>
<sequence>MDYIVKAYKDWKLHSQFQEIVPDMDDSEFMFNEKQSIRDSGRTLKRYGSTCCNSLRNNETLIRHIVEKTDTLQGIALKYGCTTEQIRRANRLFASDSLFLRQFLLVPVEKNSPYYPQVPGDSIAAFDAVLATPPGTPDANGQREAHNNANNLSQSNKSFMKSNDISSSSSSSSSGSSSSCNTSGTGPISGGSRSGGNQQQQQQQPPQRPYSIAGELLVVQAGDEDPSMMHGHGGCSGKQSKSLDSVAAMTPEEENRKCMNDFLNKIDNTISESRKYVERSKDLVSSQSDADICISATADVFPQRRNPLNNSYKTNNNDRPSQYQRNSSTGSGNSSDTAHLLNTTQTRRVFAFAELTFKLDLKVRTSKIVAGQEPELTNELLQAMASVAEKNLAWDSIVDQVVISHSKTPLTLTKPPKETKNASKNPSPAGKEEDSKRRKEKRISPQEQKLRKAKEQASRSTPPTEKDKASQKKSKAPKDDTKLSRQSSKQKSPSPVKQKSKAKQPSTESDNLSQSMSPVDGGSTKPATESAPPSKPEPETVPLLKEKEAVVGPVQESPTAPPAEPESRKSSSRSRRSSGSHRQPEPNPSPNESQSQPAVQSSETSSPPETNSGEAKREVPLSRENSKEANQRPRTSLRPPSARPASARPGAPRRRNVEIVLQPNDQIKMSGINVKLETFGDLDDDGENLVIIEDSAAHDIVEGGGDEPTLEGQLDAQGRLVQQILETQKELVNQGAEVEPPPTQAGRQTSARQVNDVRDVVQKLTKSIGPLGKLLDCIPEDFDAMQLELTMWRDTYTQASTELKREQSLTASATEPLQHQLQQIQASIAEYRELIDESRHKILQNNARILKLMMEQ</sequence>
<protein>
    <submittedName>
        <fullName evidence="11">GD18952</fullName>
    </submittedName>
</protein>
<dbReference type="InterPro" id="IPR018799">
    <property type="entry name" value="TRAF3IP1"/>
</dbReference>
<feature type="compositionally biased region" description="Low complexity" evidence="9">
    <location>
        <begin position="326"/>
        <end position="337"/>
    </location>
</feature>
<feature type="compositionally biased region" description="Basic and acidic residues" evidence="9">
    <location>
        <begin position="430"/>
        <end position="457"/>
    </location>
</feature>
<keyword evidence="6" id="KW-0206">Cytoskeleton</keyword>
<evidence type="ECO:0000256" key="6">
    <source>
        <dbReference type="ARBA" id="ARBA00023212"/>
    </source>
</evidence>
<keyword evidence="12" id="KW-1185">Reference proteome</keyword>
<dbReference type="GO" id="GO:0005930">
    <property type="term" value="C:axoneme"/>
    <property type="evidence" value="ECO:0007669"/>
    <property type="project" value="UniProtKB-SubCell"/>
</dbReference>
<dbReference type="STRING" id="7240.B4QZW9"/>
<keyword evidence="5" id="KW-0175">Coiled coil</keyword>
<dbReference type="GO" id="GO:0042073">
    <property type="term" value="P:intraciliary transport"/>
    <property type="evidence" value="ECO:0007669"/>
    <property type="project" value="TreeGrafter"/>
</dbReference>
<dbReference type="GO" id="GO:0036064">
    <property type="term" value="C:ciliary basal body"/>
    <property type="evidence" value="ECO:0007669"/>
    <property type="project" value="TreeGrafter"/>
</dbReference>
<dbReference type="Pfam" id="PF17749">
    <property type="entry name" value="MIP-T3_C"/>
    <property type="match status" value="1"/>
</dbReference>
<dbReference type="GO" id="GO:0030992">
    <property type="term" value="C:intraciliary transport particle B"/>
    <property type="evidence" value="ECO:0007669"/>
    <property type="project" value="TreeGrafter"/>
</dbReference>
<evidence type="ECO:0000313" key="11">
    <source>
        <dbReference type="EMBL" id="EDX12967.1"/>
    </source>
</evidence>
<feature type="domain" description="LysM" evidence="10">
    <location>
        <begin position="62"/>
        <end position="106"/>
    </location>
</feature>
<feature type="compositionally biased region" description="Basic residues" evidence="9">
    <location>
        <begin position="570"/>
        <end position="579"/>
    </location>
</feature>
<comment type="similarity">
    <text evidence="8">Belongs to the TRAF3IP1 family.</text>
</comment>
<keyword evidence="4" id="KW-0970">Cilium biogenesis/degradation</keyword>
<feature type="region of interest" description="Disordered" evidence="9">
    <location>
        <begin position="409"/>
        <end position="657"/>
    </location>
</feature>
<dbReference type="GO" id="GO:0008017">
    <property type="term" value="F:microtubule binding"/>
    <property type="evidence" value="ECO:0007669"/>
    <property type="project" value="InterPro"/>
</dbReference>
<evidence type="ECO:0000313" key="12">
    <source>
        <dbReference type="Proteomes" id="UP000000304"/>
    </source>
</evidence>
<dbReference type="OrthoDB" id="10258914at2759"/>
<dbReference type="InterPro" id="IPR018392">
    <property type="entry name" value="LysM"/>
</dbReference>
<keyword evidence="7" id="KW-0966">Cell projection</keyword>
<evidence type="ECO:0000256" key="8">
    <source>
        <dbReference type="ARBA" id="ARBA00043971"/>
    </source>
</evidence>
<dbReference type="PROSITE" id="PS51782">
    <property type="entry name" value="LYSM"/>
    <property type="match status" value="1"/>
</dbReference>
<feature type="compositionally biased region" description="Low complexity" evidence="9">
    <location>
        <begin position="590"/>
        <end position="610"/>
    </location>
</feature>
<dbReference type="HOGENOM" id="CLU_333787_0_0_1"/>
<dbReference type="SMR" id="B4QZW9"/>
<dbReference type="EMBL" id="CM000364">
    <property type="protein sequence ID" value="EDX12967.1"/>
    <property type="molecule type" value="Genomic_DNA"/>
</dbReference>
<evidence type="ECO:0000256" key="5">
    <source>
        <dbReference type="ARBA" id="ARBA00023054"/>
    </source>
</evidence>
<feature type="compositionally biased region" description="Polar residues" evidence="9">
    <location>
        <begin position="306"/>
        <end position="325"/>
    </location>
</feature>
<dbReference type="PANTHER" id="PTHR31363">
    <property type="entry name" value="TRAF3-INTERACTING PROTEIN 1"/>
    <property type="match status" value="1"/>
</dbReference>
<reference evidence="11 12" key="1">
    <citation type="journal article" date="2007" name="Nature">
        <title>Evolution of genes and genomes on the Drosophila phylogeny.</title>
        <authorList>
            <consortium name="Drosophila 12 Genomes Consortium"/>
            <person name="Clark A.G."/>
            <person name="Eisen M.B."/>
            <person name="Smith D.R."/>
            <person name="Bergman C.M."/>
            <person name="Oliver B."/>
            <person name="Markow T.A."/>
            <person name="Kaufman T.C."/>
            <person name="Kellis M."/>
            <person name="Gelbart W."/>
            <person name="Iyer V.N."/>
            <person name="Pollard D.A."/>
            <person name="Sackton T.B."/>
            <person name="Larracuente A.M."/>
            <person name="Singh N.D."/>
            <person name="Abad J.P."/>
            <person name="Abt D.N."/>
            <person name="Adryan B."/>
            <person name="Aguade M."/>
            <person name="Akashi H."/>
            <person name="Anderson W.W."/>
            <person name="Aquadro C.F."/>
            <person name="Ardell D.H."/>
            <person name="Arguello R."/>
            <person name="Artieri C.G."/>
            <person name="Barbash D.A."/>
            <person name="Barker D."/>
            <person name="Barsanti P."/>
            <person name="Batterham P."/>
            <person name="Batzoglou S."/>
            <person name="Begun D."/>
            <person name="Bhutkar A."/>
            <person name="Blanco E."/>
            <person name="Bosak S.A."/>
            <person name="Bradley R.K."/>
            <person name="Brand A.D."/>
            <person name="Brent M.R."/>
            <person name="Brooks A.N."/>
            <person name="Brown R.H."/>
            <person name="Butlin R.K."/>
            <person name="Caggese C."/>
            <person name="Calvi B.R."/>
            <person name="Bernardo de Carvalho A."/>
            <person name="Caspi A."/>
            <person name="Castrezana S."/>
            <person name="Celniker S.E."/>
            <person name="Chang J.L."/>
            <person name="Chapple C."/>
            <person name="Chatterji S."/>
            <person name="Chinwalla A."/>
            <person name="Civetta A."/>
            <person name="Clifton S.W."/>
            <person name="Comeron J.M."/>
            <person name="Costello J.C."/>
            <person name="Coyne J.A."/>
            <person name="Daub J."/>
            <person name="David R.G."/>
            <person name="Delcher A.L."/>
            <person name="Delehaunty K."/>
            <person name="Do C.B."/>
            <person name="Ebling H."/>
            <person name="Edwards K."/>
            <person name="Eickbush T."/>
            <person name="Evans J.D."/>
            <person name="Filipski A."/>
            <person name="Findeiss S."/>
            <person name="Freyhult E."/>
            <person name="Fulton L."/>
            <person name="Fulton R."/>
            <person name="Garcia A.C."/>
            <person name="Gardiner A."/>
            <person name="Garfield D.A."/>
            <person name="Garvin B.E."/>
            <person name="Gibson G."/>
            <person name="Gilbert D."/>
            <person name="Gnerre S."/>
            <person name="Godfrey J."/>
            <person name="Good R."/>
            <person name="Gotea V."/>
            <person name="Gravely B."/>
            <person name="Greenberg A.J."/>
            <person name="Griffiths-Jones S."/>
            <person name="Gross S."/>
            <person name="Guigo R."/>
            <person name="Gustafson E.A."/>
            <person name="Haerty W."/>
            <person name="Hahn M.W."/>
            <person name="Halligan D.L."/>
            <person name="Halpern A.L."/>
            <person name="Halter G.M."/>
            <person name="Han M.V."/>
            <person name="Heger A."/>
            <person name="Hillier L."/>
            <person name="Hinrichs A.S."/>
            <person name="Holmes I."/>
            <person name="Hoskins R.A."/>
            <person name="Hubisz M.J."/>
            <person name="Hultmark D."/>
            <person name="Huntley M.A."/>
            <person name="Jaffe D.B."/>
            <person name="Jagadeeshan S."/>
            <person name="Jeck W.R."/>
            <person name="Johnson J."/>
            <person name="Jones C.D."/>
            <person name="Jordan W.C."/>
            <person name="Karpen G.H."/>
            <person name="Kataoka E."/>
            <person name="Keightley P.D."/>
            <person name="Kheradpour P."/>
            <person name="Kirkness E.F."/>
            <person name="Koerich L.B."/>
            <person name="Kristiansen K."/>
            <person name="Kudrna D."/>
            <person name="Kulathinal R.J."/>
            <person name="Kumar S."/>
            <person name="Kwok R."/>
            <person name="Lander E."/>
            <person name="Langley C.H."/>
            <person name="Lapoint R."/>
            <person name="Lazzaro B.P."/>
            <person name="Lee S.J."/>
            <person name="Levesque L."/>
            <person name="Li R."/>
            <person name="Lin C.F."/>
            <person name="Lin M.F."/>
            <person name="Lindblad-Toh K."/>
            <person name="Llopart A."/>
            <person name="Long M."/>
            <person name="Low L."/>
            <person name="Lozovsky E."/>
            <person name="Lu J."/>
            <person name="Luo M."/>
            <person name="Machado C.A."/>
            <person name="Makalowski W."/>
            <person name="Marzo M."/>
            <person name="Matsuda M."/>
            <person name="Matzkin L."/>
            <person name="McAllister B."/>
            <person name="McBride C.S."/>
            <person name="McKernan B."/>
            <person name="McKernan K."/>
            <person name="Mendez-Lago M."/>
            <person name="Minx P."/>
            <person name="Mollenhauer M.U."/>
            <person name="Montooth K."/>
            <person name="Mount S.M."/>
            <person name="Mu X."/>
            <person name="Myers E."/>
            <person name="Negre B."/>
            <person name="Newfeld S."/>
            <person name="Nielsen R."/>
            <person name="Noor M.A."/>
            <person name="O'Grady P."/>
            <person name="Pachter L."/>
            <person name="Papaceit M."/>
            <person name="Parisi M.J."/>
            <person name="Parisi M."/>
            <person name="Parts L."/>
            <person name="Pedersen J.S."/>
            <person name="Pesole G."/>
            <person name="Phillippy A.M."/>
            <person name="Ponting C.P."/>
            <person name="Pop M."/>
            <person name="Porcelli D."/>
            <person name="Powell J.R."/>
            <person name="Prohaska S."/>
            <person name="Pruitt K."/>
            <person name="Puig M."/>
            <person name="Quesneville H."/>
            <person name="Ram K.R."/>
            <person name="Rand D."/>
            <person name="Rasmussen M.D."/>
            <person name="Reed L.K."/>
            <person name="Reenan R."/>
            <person name="Reily A."/>
            <person name="Remington K.A."/>
            <person name="Rieger T.T."/>
            <person name="Ritchie M.G."/>
            <person name="Robin C."/>
            <person name="Rogers Y.H."/>
            <person name="Rohde C."/>
            <person name="Rozas J."/>
            <person name="Rubenfield M.J."/>
            <person name="Ruiz A."/>
            <person name="Russo S."/>
            <person name="Salzberg S.L."/>
            <person name="Sanchez-Gracia A."/>
            <person name="Saranga D.J."/>
            <person name="Sato H."/>
            <person name="Schaeffer S.W."/>
            <person name="Schatz M.C."/>
            <person name="Schlenke T."/>
            <person name="Schwartz R."/>
            <person name="Segarra C."/>
            <person name="Singh R.S."/>
            <person name="Sirot L."/>
            <person name="Sirota M."/>
            <person name="Sisneros N.B."/>
            <person name="Smith C.D."/>
            <person name="Smith T.F."/>
            <person name="Spieth J."/>
            <person name="Stage D.E."/>
            <person name="Stark A."/>
            <person name="Stephan W."/>
            <person name="Strausberg R.L."/>
            <person name="Strempel S."/>
            <person name="Sturgill D."/>
            <person name="Sutton G."/>
            <person name="Sutton G.G."/>
            <person name="Tao W."/>
            <person name="Teichmann S."/>
            <person name="Tobari Y.N."/>
            <person name="Tomimura Y."/>
            <person name="Tsolas J.M."/>
            <person name="Valente V.L."/>
            <person name="Venter E."/>
            <person name="Venter J.C."/>
            <person name="Vicario S."/>
            <person name="Vieira F.G."/>
            <person name="Vilella A.J."/>
            <person name="Villasante A."/>
            <person name="Walenz B."/>
            <person name="Wang J."/>
            <person name="Wasserman M."/>
            <person name="Watts T."/>
            <person name="Wilson D."/>
            <person name="Wilson R.K."/>
            <person name="Wing R.A."/>
            <person name="Wolfner M.F."/>
            <person name="Wong A."/>
            <person name="Wong G.K."/>
            <person name="Wu C.I."/>
            <person name="Wu G."/>
            <person name="Yamamoto D."/>
            <person name="Yang H.P."/>
            <person name="Yang S.P."/>
            <person name="Yorke J.A."/>
            <person name="Yoshida K."/>
            <person name="Zdobnov E."/>
            <person name="Zhang P."/>
            <person name="Zhang Y."/>
            <person name="Zimin A.V."/>
            <person name="Baldwin J."/>
            <person name="Abdouelleil A."/>
            <person name="Abdulkadir J."/>
            <person name="Abebe A."/>
            <person name="Abera B."/>
            <person name="Abreu J."/>
            <person name="Acer S.C."/>
            <person name="Aftuck L."/>
            <person name="Alexander A."/>
            <person name="An P."/>
            <person name="Anderson E."/>
            <person name="Anderson S."/>
            <person name="Arachi H."/>
            <person name="Azer M."/>
            <person name="Bachantsang P."/>
            <person name="Barry A."/>
            <person name="Bayul T."/>
            <person name="Berlin A."/>
            <person name="Bessette D."/>
            <person name="Bloom T."/>
            <person name="Blye J."/>
            <person name="Boguslavskiy L."/>
            <person name="Bonnet C."/>
            <person name="Boukhgalter B."/>
            <person name="Bourzgui I."/>
            <person name="Brown A."/>
            <person name="Cahill P."/>
            <person name="Channer S."/>
            <person name="Cheshatsang Y."/>
            <person name="Chuda L."/>
            <person name="Citroen M."/>
            <person name="Collymore A."/>
            <person name="Cooke P."/>
            <person name="Costello M."/>
            <person name="D'Aco K."/>
            <person name="Daza R."/>
            <person name="De Haan G."/>
            <person name="DeGray S."/>
            <person name="DeMaso C."/>
            <person name="Dhargay N."/>
            <person name="Dooley K."/>
            <person name="Dooley E."/>
            <person name="Doricent M."/>
            <person name="Dorje P."/>
            <person name="Dorjee K."/>
            <person name="Dupes A."/>
            <person name="Elong R."/>
            <person name="Falk J."/>
            <person name="Farina A."/>
            <person name="Faro S."/>
            <person name="Ferguson D."/>
            <person name="Fisher S."/>
            <person name="Foley C.D."/>
            <person name="Franke A."/>
            <person name="Friedrich D."/>
            <person name="Gadbois L."/>
            <person name="Gearin G."/>
            <person name="Gearin C.R."/>
            <person name="Giannoukos G."/>
            <person name="Goode T."/>
            <person name="Graham J."/>
            <person name="Grandbois E."/>
            <person name="Grewal S."/>
            <person name="Gyaltsen K."/>
            <person name="Hafez N."/>
            <person name="Hagos B."/>
            <person name="Hall J."/>
            <person name="Henson C."/>
            <person name="Hollinger A."/>
            <person name="Honan T."/>
            <person name="Huard M.D."/>
            <person name="Hughes L."/>
            <person name="Hurhula B."/>
            <person name="Husby M.E."/>
            <person name="Kamat A."/>
            <person name="Kanga B."/>
            <person name="Kashin S."/>
            <person name="Khazanovich D."/>
            <person name="Kisner P."/>
            <person name="Lance K."/>
            <person name="Lara M."/>
            <person name="Lee W."/>
            <person name="Lennon N."/>
            <person name="Letendre F."/>
            <person name="LeVine R."/>
            <person name="Lipovsky A."/>
            <person name="Liu X."/>
            <person name="Liu J."/>
            <person name="Liu S."/>
            <person name="Lokyitsang T."/>
            <person name="Lokyitsang Y."/>
            <person name="Lubonja R."/>
            <person name="Lui A."/>
            <person name="MacDonald P."/>
            <person name="Magnisalis V."/>
            <person name="Maru K."/>
            <person name="Matthews C."/>
            <person name="McCusker W."/>
            <person name="McDonough S."/>
            <person name="Mehta T."/>
            <person name="Meldrim J."/>
            <person name="Meneus L."/>
            <person name="Mihai O."/>
            <person name="Mihalev A."/>
            <person name="Mihova T."/>
            <person name="Mittelman R."/>
            <person name="Mlenga V."/>
            <person name="Montmayeur A."/>
            <person name="Mulrain L."/>
            <person name="Navidi A."/>
            <person name="Naylor J."/>
            <person name="Negash T."/>
            <person name="Nguyen T."/>
            <person name="Nguyen N."/>
            <person name="Nicol R."/>
            <person name="Norbu C."/>
            <person name="Norbu N."/>
            <person name="Novod N."/>
            <person name="O'Neill B."/>
            <person name="Osman S."/>
            <person name="Markiewicz E."/>
            <person name="Oyono O.L."/>
            <person name="Patti C."/>
            <person name="Phunkhang P."/>
            <person name="Pierre F."/>
            <person name="Priest M."/>
            <person name="Raghuraman S."/>
            <person name="Rege F."/>
            <person name="Reyes R."/>
            <person name="Rise C."/>
            <person name="Rogov P."/>
            <person name="Ross K."/>
            <person name="Ryan E."/>
            <person name="Settipalli S."/>
            <person name="Shea T."/>
            <person name="Sherpa N."/>
            <person name="Shi L."/>
            <person name="Shih D."/>
            <person name="Sparrow T."/>
            <person name="Spaulding J."/>
            <person name="Stalker J."/>
            <person name="Stange-Thomann N."/>
            <person name="Stavropoulos S."/>
            <person name="Stone C."/>
            <person name="Strader C."/>
            <person name="Tesfaye S."/>
            <person name="Thomson T."/>
            <person name="Thoulutsang Y."/>
            <person name="Thoulutsang D."/>
            <person name="Topham K."/>
            <person name="Topping I."/>
            <person name="Tsamla T."/>
            <person name="Vassiliev H."/>
            <person name="Vo A."/>
            <person name="Wangchuk T."/>
            <person name="Wangdi T."/>
            <person name="Weiand M."/>
            <person name="Wilkinson J."/>
            <person name="Wilson A."/>
            <person name="Yadav S."/>
            <person name="Young G."/>
            <person name="Yu Q."/>
            <person name="Zembek L."/>
            <person name="Zhong D."/>
            <person name="Zimmer A."/>
            <person name="Zwirko Z."/>
            <person name="Jaffe D.B."/>
            <person name="Alvarez P."/>
            <person name="Brockman W."/>
            <person name="Butler J."/>
            <person name="Chin C."/>
            <person name="Gnerre S."/>
            <person name="Grabherr M."/>
            <person name="Kleber M."/>
            <person name="Mauceli E."/>
            <person name="MacCallum I."/>
        </authorList>
    </citation>
    <scope>NUCLEOTIDE SEQUENCE [LARGE SCALE GENOMIC DNA]</scope>
    <source>
        <strain evidence="12">white501</strain>
    </source>
</reference>
<dbReference type="SUPFAM" id="SSF54106">
    <property type="entry name" value="LysM domain"/>
    <property type="match status" value="1"/>
</dbReference>
<feature type="region of interest" description="Disordered" evidence="9">
    <location>
        <begin position="224"/>
        <end position="243"/>
    </location>
</feature>
<evidence type="ECO:0000256" key="1">
    <source>
        <dbReference type="ARBA" id="ARBA00004120"/>
    </source>
</evidence>
<dbReference type="Gene3D" id="3.10.350.10">
    <property type="entry name" value="LysM domain"/>
    <property type="match status" value="1"/>
</dbReference>
<feature type="compositionally biased region" description="Low complexity" evidence="9">
    <location>
        <begin position="632"/>
        <end position="650"/>
    </location>
</feature>
<comment type="subcellular location">
    <subcellularLocation>
        <location evidence="2">Cytoplasm</location>
        <location evidence="2">Cytoskeleton</location>
        <location evidence="2">Cilium axoneme</location>
    </subcellularLocation>
    <subcellularLocation>
        <location evidence="1">Cytoplasm</location>
        <location evidence="1">Cytoskeleton</location>
        <location evidence="1">Cilium basal body</location>
    </subcellularLocation>
</comment>
<dbReference type="SMART" id="SM00257">
    <property type="entry name" value="LysM"/>
    <property type="match status" value="1"/>
</dbReference>
<feature type="region of interest" description="Disordered" evidence="9">
    <location>
        <begin position="304"/>
        <end position="338"/>
    </location>
</feature>
<dbReference type="InterPro" id="IPR042576">
    <property type="entry name" value="TRAF3IP1_N_sf"/>
</dbReference>
<dbReference type="GO" id="GO:0060271">
    <property type="term" value="P:cilium assembly"/>
    <property type="evidence" value="ECO:0007669"/>
    <property type="project" value="EnsemblMetazoa"/>
</dbReference>
<evidence type="ECO:0000256" key="7">
    <source>
        <dbReference type="ARBA" id="ARBA00023273"/>
    </source>
</evidence>
<evidence type="ECO:0000256" key="9">
    <source>
        <dbReference type="SAM" id="MobiDB-lite"/>
    </source>
</evidence>
<feature type="compositionally biased region" description="Low complexity" evidence="9">
    <location>
        <begin position="484"/>
        <end position="497"/>
    </location>
</feature>
<proteinExistence type="inferred from homology"/>
<feature type="compositionally biased region" description="Low complexity" evidence="9">
    <location>
        <begin position="166"/>
        <end position="179"/>
    </location>
</feature>
<dbReference type="Pfam" id="PF10243">
    <property type="entry name" value="MIP-T3"/>
    <property type="match status" value="1"/>
</dbReference>
<dbReference type="InterPro" id="IPR041476">
    <property type="entry name" value="TRAF3IP1_C"/>
</dbReference>
<dbReference type="AlphaFoldDB" id="B4QZW9"/>
<accession>B4QZW9</accession>
<evidence type="ECO:0000256" key="2">
    <source>
        <dbReference type="ARBA" id="ARBA00004430"/>
    </source>
</evidence>
<evidence type="ECO:0000256" key="3">
    <source>
        <dbReference type="ARBA" id="ARBA00022490"/>
    </source>
</evidence>
<dbReference type="PANTHER" id="PTHR31363:SF0">
    <property type="entry name" value="TRAF3-INTERACTING PROTEIN 1"/>
    <property type="match status" value="1"/>
</dbReference>
<dbReference type="InterPro" id="IPR036779">
    <property type="entry name" value="LysM_dom_sf"/>
</dbReference>
<keyword evidence="3" id="KW-0963">Cytoplasm</keyword>
<name>B4QZW9_DROSI</name>
<gene>
    <name evidence="11" type="primary">Dsim\GD18952</name>
    <name evidence="11" type="ORF">Dsim_GD18952</name>
</gene>
<dbReference type="Pfam" id="PF01476">
    <property type="entry name" value="LysM"/>
    <property type="match status" value="1"/>
</dbReference>
<dbReference type="CDD" id="cd00118">
    <property type="entry name" value="LysM"/>
    <property type="match status" value="1"/>
</dbReference>
<feature type="compositionally biased region" description="Polar residues" evidence="9">
    <location>
        <begin position="147"/>
        <end position="165"/>
    </location>
</feature>
<feature type="compositionally biased region" description="Basic and acidic residues" evidence="9">
    <location>
        <begin position="464"/>
        <end position="483"/>
    </location>
</feature>
<evidence type="ECO:0000256" key="4">
    <source>
        <dbReference type="ARBA" id="ARBA00022794"/>
    </source>
</evidence>
<dbReference type="InterPro" id="IPR040468">
    <property type="entry name" value="TRAF3IP1_N"/>
</dbReference>